<gene>
    <name evidence="11" type="ORF">ZHD862_LOCUS14652</name>
</gene>
<dbReference type="GO" id="GO:0045944">
    <property type="term" value="P:positive regulation of transcription by RNA polymerase II"/>
    <property type="evidence" value="ECO:0007669"/>
    <property type="project" value="TreeGrafter"/>
</dbReference>
<dbReference type="GO" id="GO:0000978">
    <property type="term" value="F:RNA polymerase II cis-regulatory region sequence-specific DNA binding"/>
    <property type="evidence" value="ECO:0007669"/>
    <property type="project" value="TreeGrafter"/>
</dbReference>
<feature type="domain" description="MH2" evidence="10">
    <location>
        <begin position="287"/>
        <end position="480"/>
    </location>
</feature>
<evidence type="ECO:0000313" key="11">
    <source>
        <dbReference type="EMBL" id="CAF1043119.1"/>
    </source>
</evidence>
<dbReference type="AlphaFoldDB" id="A0A814JVH3"/>
<keyword evidence="5 7" id="KW-0804">Transcription</keyword>
<dbReference type="InterPro" id="IPR003619">
    <property type="entry name" value="MAD_homology1_Dwarfin-type"/>
</dbReference>
<keyword evidence="7" id="KW-0963">Cytoplasm</keyword>
<keyword evidence="2" id="KW-0479">Metal-binding</keyword>
<dbReference type="InterPro" id="IPR013790">
    <property type="entry name" value="Dwarfin"/>
</dbReference>
<dbReference type="Gene3D" id="2.60.200.10">
    <property type="match status" value="1"/>
</dbReference>
<reference evidence="11" key="1">
    <citation type="submission" date="2021-02" db="EMBL/GenBank/DDBJ databases">
        <authorList>
            <person name="Nowell W R."/>
        </authorList>
    </citation>
    <scope>NUCLEOTIDE SEQUENCE</scope>
</reference>
<keyword evidence="3" id="KW-0862">Zinc</keyword>
<dbReference type="Gene3D" id="3.90.520.10">
    <property type="entry name" value="SMAD MH1 domain"/>
    <property type="match status" value="1"/>
</dbReference>
<dbReference type="SUPFAM" id="SSF56366">
    <property type="entry name" value="SMAD MH1 domain"/>
    <property type="match status" value="1"/>
</dbReference>
<feature type="domain" description="MH1" evidence="9">
    <location>
        <begin position="29"/>
        <end position="176"/>
    </location>
</feature>
<organism evidence="11 12">
    <name type="scientific">Rotaria sordida</name>
    <dbReference type="NCBI Taxonomy" id="392033"/>
    <lineage>
        <taxon>Eukaryota</taxon>
        <taxon>Metazoa</taxon>
        <taxon>Spiralia</taxon>
        <taxon>Gnathifera</taxon>
        <taxon>Rotifera</taxon>
        <taxon>Eurotatoria</taxon>
        <taxon>Bdelloidea</taxon>
        <taxon>Philodinida</taxon>
        <taxon>Philodinidae</taxon>
        <taxon>Rotaria</taxon>
    </lineage>
</organism>
<dbReference type="InterPro" id="IPR008984">
    <property type="entry name" value="SMAD_FHA_dom_sf"/>
</dbReference>
<dbReference type="GO" id="GO:0009653">
    <property type="term" value="P:anatomical structure morphogenesis"/>
    <property type="evidence" value="ECO:0007669"/>
    <property type="project" value="TreeGrafter"/>
</dbReference>
<evidence type="ECO:0000256" key="3">
    <source>
        <dbReference type="ARBA" id="ARBA00022833"/>
    </source>
</evidence>
<keyword evidence="6 7" id="KW-0539">Nucleus</keyword>
<dbReference type="PANTHER" id="PTHR13703:SF25">
    <property type="entry name" value="MOTHERS AGAINST DECAPENTAPLEGIC HOMOLOG"/>
    <property type="match status" value="1"/>
</dbReference>
<dbReference type="GO" id="GO:0060395">
    <property type="term" value="P:SMAD protein signal transduction"/>
    <property type="evidence" value="ECO:0007669"/>
    <property type="project" value="TreeGrafter"/>
</dbReference>
<dbReference type="PROSITE" id="PS51076">
    <property type="entry name" value="MH2"/>
    <property type="match status" value="1"/>
</dbReference>
<evidence type="ECO:0000256" key="2">
    <source>
        <dbReference type="ARBA" id="ARBA00022723"/>
    </source>
</evidence>
<evidence type="ECO:0000256" key="6">
    <source>
        <dbReference type="ARBA" id="ARBA00023242"/>
    </source>
</evidence>
<dbReference type="GO" id="GO:0046872">
    <property type="term" value="F:metal ion binding"/>
    <property type="evidence" value="ECO:0007669"/>
    <property type="project" value="UniProtKB-KW"/>
</dbReference>
<dbReference type="InterPro" id="IPR036578">
    <property type="entry name" value="SMAD_MH1_sf"/>
</dbReference>
<comment type="subcellular location">
    <subcellularLocation>
        <location evidence="7">Cytoplasm</location>
    </subcellularLocation>
    <subcellularLocation>
        <location evidence="7">Nucleus</location>
    </subcellularLocation>
</comment>
<evidence type="ECO:0000313" key="12">
    <source>
        <dbReference type="Proteomes" id="UP000663864"/>
    </source>
</evidence>
<evidence type="ECO:0000256" key="5">
    <source>
        <dbReference type="ARBA" id="ARBA00023163"/>
    </source>
</evidence>
<protein>
    <recommendedName>
        <fullName evidence="7">Mothers against decapentaplegic homolog</fullName>
        <shortName evidence="7">MAD homolog</shortName>
        <shortName evidence="7">Mothers against DPP homolog</shortName>
    </recommendedName>
    <alternativeName>
        <fullName evidence="7">SMAD family member</fullName>
    </alternativeName>
</protein>
<dbReference type="GO" id="GO:0030154">
    <property type="term" value="P:cell differentiation"/>
    <property type="evidence" value="ECO:0007669"/>
    <property type="project" value="TreeGrafter"/>
</dbReference>
<keyword evidence="4 7" id="KW-0805">Transcription regulation</keyword>
<dbReference type="Pfam" id="PF03166">
    <property type="entry name" value="MH2"/>
    <property type="match status" value="1"/>
</dbReference>
<dbReference type="SMART" id="SM00524">
    <property type="entry name" value="DWB"/>
    <property type="match status" value="1"/>
</dbReference>
<dbReference type="InterPro" id="IPR013019">
    <property type="entry name" value="MAD_homology_MH1"/>
</dbReference>
<dbReference type="PROSITE" id="PS51075">
    <property type="entry name" value="MH1"/>
    <property type="match status" value="1"/>
</dbReference>
<feature type="region of interest" description="Disordered" evidence="8">
    <location>
        <begin position="217"/>
        <end position="253"/>
    </location>
</feature>
<dbReference type="SUPFAM" id="SSF49879">
    <property type="entry name" value="SMAD/FHA domain"/>
    <property type="match status" value="1"/>
</dbReference>
<accession>A0A814JVH3</accession>
<dbReference type="GO" id="GO:0071144">
    <property type="term" value="C:heteromeric SMAD protein complex"/>
    <property type="evidence" value="ECO:0007669"/>
    <property type="project" value="TreeGrafter"/>
</dbReference>
<feature type="compositionally biased region" description="Polar residues" evidence="8">
    <location>
        <begin position="224"/>
        <end position="251"/>
    </location>
</feature>
<dbReference type="GO" id="GO:0005737">
    <property type="term" value="C:cytoplasm"/>
    <property type="evidence" value="ECO:0007669"/>
    <property type="project" value="UniProtKB-SubCell"/>
</dbReference>
<comment type="similarity">
    <text evidence="1 7">Belongs to the dwarfin/SMAD family.</text>
</comment>
<dbReference type="InterPro" id="IPR017855">
    <property type="entry name" value="SMAD-like_dom_sf"/>
</dbReference>
<dbReference type="PANTHER" id="PTHR13703">
    <property type="entry name" value="SMAD"/>
    <property type="match status" value="1"/>
</dbReference>
<evidence type="ECO:0000256" key="7">
    <source>
        <dbReference type="RuleBase" id="RU361195"/>
    </source>
</evidence>
<sequence length="480" mass="55210">MSNASSSSSTSNRMVSFINSVRSKRSVSPIAQRLLELCVHYQQQEQNNQNNILLPSSSNINPIDLNKQSTKKIKNLLKQINKSKRNGSVEEFERAILHRDSRTRCITIPRSSDITHEQLSKSNPVVEYCRLWRWPDLANSNELKPVDYCPNAFHYTLDNICINPYHYERVPSIYSVYVPLLPPEAMQNIPDLRSSSIKESIINQIPENKTYEAPFLQQQQQQQELSPTALSPESINSPDSFHSPSSGINNDENIETTIPMDLDIVQTIPQEENFPHEQVIFQEPREWCRISYYEMSNRVGEQYLATQSQVIIDGYTHPSDAERFCLGGLTNIQRTMEIDKARRYIGRGVKLFHIRGNVFAECLSDNPVFVQSPIANKKLSWHPATVCRIPPNVRWQIFDSDEFTQILASAVHEGYESVYNLRNMCIIRMSLVKGWGVEYRRQSVTNTPCWIEIFLDGPLKWLDRVLFTMHGPNQSITSVS</sequence>
<evidence type="ECO:0000259" key="9">
    <source>
        <dbReference type="PROSITE" id="PS51075"/>
    </source>
</evidence>
<dbReference type="GO" id="GO:0070411">
    <property type="term" value="F:I-SMAD binding"/>
    <property type="evidence" value="ECO:0007669"/>
    <property type="project" value="TreeGrafter"/>
</dbReference>
<evidence type="ECO:0000256" key="1">
    <source>
        <dbReference type="ARBA" id="ARBA00005545"/>
    </source>
</evidence>
<dbReference type="GO" id="GO:0032924">
    <property type="term" value="P:activin receptor signaling pathway"/>
    <property type="evidence" value="ECO:0007669"/>
    <property type="project" value="TreeGrafter"/>
</dbReference>
<proteinExistence type="inferred from homology"/>
<dbReference type="GO" id="GO:0000981">
    <property type="term" value="F:DNA-binding transcription factor activity, RNA polymerase II-specific"/>
    <property type="evidence" value="ECO:0007669"/>
    <property type="project" value="TreeGrafter"/>
</dbReference>
<comment type="caution">
    <text evidence="11">The sequence shown here is derived from an EMBL/GenBank/DDBJ whole genome shotgun (WGS) entry which is preliminary data.</text>
</comment>
<dbReference type="Proteomes" id="UP000663864">
    <property type="component" value="Unassembled WGS sequence"/>
</dbReference>
<dbReference type="SMART" id="SM00523">
    <property type="entry name" value="DWA"/>
    <property type="match status" value="1"/>
</dbReference>
<name>A0A814JVH3_9BILA</name>
<evidence type="ECO:0000256" key="4">
    <source>
        <dbReference type="ARBA" id="ARBA00023015"/>
    </source>
</evidence>
<dbReference type="Pfam" id="PF03165">
    <property type="entry name" value="MH1"/>
    <property type="match status" value="1"/>
</dbReference>
<dbReference type="EMBL" id="CAJNOT010000642">
    <property type="protein sequence ID" value="CAF1043119.1"/>
    <property type="molecule type" value="Genomic_DNA"/>
</dbReference>
<evidence type="ECO:0000256" key="8">
    <source>
        <dbReference type="SAM" id="MobiDB-lite"/>
    </source>
</evidence>
<dbReference type="InterPro" id="IPR001132">
    <property type="entry name" value="SMAD_dom_Dwarfin-type"/>
</dbReference>
<evidence type="ECO:0000259" key="10">
    <source>
        <dbReference type="PROSITE" id="PS51076"/>
    </source>
</evidence>